<evidence type="ECO:0000259" key="3">
    <source>
        <dbReference type="Pfam" id="PF01557"/>
    </source>
</evidence>
<accession>A0A517MSS6</accession>
<sequence length="279" mass="30179">MKLLRYGSPGNKMPGLLDDTGTIRSLANEIEDLAGEALHPDSLARLTKLDTSKLPAVEGQRLGPCITGTGKIVCIGLNYKDHAAESGSVVPPEPTIFMKATSAISGPNDDVVIPRGSEKTDYEVELAFVIGQHAKYVTEADALDYVAGYCVMNDLSERAFQKEHSGQWVKGKSCDTFAPLGPWLVTKDEIPDPQNLSLWLEVDGQRRQDSSTKHMMFPVAFIVSYLSRFMSLHPGDIISTGTPPGVGMGMDPPGYLQPGQIVRLGVEGLGEQEHQVVAE</sequence>
<dbReference type="RefSeq" id="WP_145058703.1">
    <property type="nucleotide sequence ID" value="NZ_CP036263.1"/>
</dbReference>
<comment type="similarity">
    <text evidence="1">Belongs to the FAH family.</text>
</comment>
<dbReference type="OrthoDB" id="9805307at2"/>
<protein>
    <submittedName>
        <fullName evidence="4">Ureidoglycolate lyase</fullName>
        <ecNumber evidence="4">4.3.2.3</ecNumber>
    </submittedName>
</protein>
<reference evidence="4 5" key="1">
    <citation type="submission" date="2019-02" db="EMBL/GenBank/DDBJ databases">
        <title>Deep-cultivation of Planctomycetes and their phenomic and genomic characterization uncovers novel biology.</title>
        <authorList>
            <person name="Wiegand S."/>
            <person name="Jogler M."/>
            <person name="Boedeker C."/>
            <person name="Pinto D."/>
            <person name="Vollmers J."/>
            <person name="Rivas-Marin E."/>
            <person name="Kohn T."/>
            <person name="Peeters S.H."/>
            <person name="Heuer A."/>
            <person name="Rast P."/>
            <person name="Oberbeckmann S."/>
            <person name="Bunk B."/>
            <person name="Jeske O."/>
            <person name="Meyerdierks A."/>
            <person name="Storesund J.E."/>
            <person name="Kallscheuer N."/>
            <person name="Luecker S."/>
            <person name="Lage O.M."/>
            <person name="Pohl T."/>
            <person name="Merkel B.J."/>
            <person name="Hornburger P."/>
            <person name="Mueller R.-W."/>
            <person name="Bruemmer F."/>
            <person name="Labrenz M."/>
            <person name="Spormann A.M."/>
            <person name="Op den Camp H."/>
            <person name="Overmann J."/>
            <person name="Amann R."/>
            <person name="Jetten M.S.M."/>
            <person name="Mascher T."/>
            <person name="Medema M.H."/>
            <person name="Devos D.P."/>
            <person name="Kaster A.-K."/>
            <person name="Ovreas L."/>
            <person name="Rohde M."/>
            <person name="Galperin M.Y."/>
            <person name="Jogler C."/>
        </authorList>
    </citation>
    <scope>NUCLEOTIDE SEQUENCE [LARGE SCALE GENOMIC DNA]</scope>
    <source>
        <strain evidence="4 5">HG15A2</strain>
    </source>
</reference>
<dbReference type="InterPro" id="IPR011234">
    <property type="entry name" value="Fumarylacetoacetase-like_C"/>
</dbReference>
<dbReference type="EC" id="4.3.2.3" evidence="4"/>
<dbReference type="GO" id="GO:0050385">
    <property type="term" value="F:ureidoglycolate lyase activity"/>
    <property type="evidence" value="ECO:0007669"/>
    <property type="project" value="UniProtKB-EC"/>
</dbReference>
<dbReference type="Pfam" id="PF01557">
    <property type="entry name" value="FAA_hydrolase"/>
    <property type="match status" value="1"/>
</dbReference>
<name>A0A517MSS6_9BACT</name>
<dbReference type="FunFam" id="3.90.850.10:FF:000002">
    <property type="entry name" value="2-hydroxyhepta-2,4-diene-1,7-dioate isomerase"/>
    <property type="match status" value="1"/>
</dbReference>
<dbReference type="PANTHER" id="PTHR11820:SF8">
    <property type="entry name" value="BLL6360 PROTEIN"/>
    <property type="match status" value="1"/>
</dbReference>
<evidence type="ECO:0000313" key="5">
    <source>
        <dbReference type="Proteomes" id="UP000319852"/>
    </source>
</evidence>
<dbReference type="PANTHER" id="PTHR11820">
    <property type="entry name" value="ACYLPYRUVASE"/>
    <property type="match status" value="1"/>
</dbReference>
<dbReference type="GO" id="GO:0046872">
    <property type="term" value="F:metal ion binding"/>
    <property type="evidence" value="ECO:0007669"/>
    <property type="project" value="UniProtKB-KW"/>
</dbReference>
<keyword evidence="5" id="KW-1185">Reference proteome</keyword>
<evidence type="ECO:0000256" key="1">
    <source>
        <dbReference type="ARBA" id="ARBA00010211"/>
    </source>
</evidence>
<dbReference type="GO" id="GO:0019752">
    <property type="term" value="P:carboxylic acid metabolic process"/>
    <property type="evidence" value="ECO:0007669"/>
    <property type="project" value="UniProtKB-ARBA"/>
</dbReference>
<dbReference type="AlphaFoldDB" id="A0A517MSS6"/>
<organism evidence="4 5">
    <name type="scientific">Adhaeretor mobilis</name>
    <dbReference type="NCBI Taxonomy" id="1930276"/>
    <lineage>
        <taxon>Bacteria</taxon>
        <taxon>Pseudomonadati</taxon>
        <taxon>Planctomycetota</taxon>
        <taxon>Planctomycetia</taxon>
        <taxon>Pirellulales</taxon>
        <taxon>Lacipirellulaceae</taxon>
        <taxon>Adhaeretor</taxon>
    </lineage>
</organism>
<dbReference type="EMBL" id="CP036263">
    <property type="protein sequence ID" value="QDS97933.1"/>
    <property type="molecule type" value="Genomic_DNA"/>
</dbReference>
<gene>
    <name evidence="4" type="ORF">HG15A2_12010</name>
</gene>
<evidence type="ECO:0000256" key="2">
    <source>
        <dbReference type="ARBA" id="ARBA00022723"/>
    </source>
</evidence>
<dbReference type="InterPro" id="IPR036663">
    <property type="entry name" value="Fumarylacetoacetase_C_sf"/>
</dbReference>
<dbReference type="Gene3D" id="3.90.850.10">
    <property type="entry name" value="Fumarylacetoacetase-like, C-terminal domain"/>
    <property type="match status" value="1"/>
</dbReference>
<dbReference type="GO" id="GO:0016853">
    <property type="term" value="F:isomerase activity"/>
    <property type="evidence" value="ECO:0007669"/>
    <property type="project" value="UniProtKB-ARBA"/>
</dbReference>
<dbReference type="SUPFAM" id="SSF56529">
    <property type="entry name" value="FAH"/>
    <property type="match status" value="1"/>
</dbReference>
<evidence type="ECO:0000313" key="4">
    <source>
        <dbReference type="EMBL" id="QDS97933.1"/>
    </source>
</evidence>
<feature type="domain" description="Fumarylacetoacetase-like C-terminal" evidence="3">
    <location>
        <begin position="71"/>
        <end position="277"/>
    </location>
</feature>
<dbReference type="KEGG" id="amob:HG15A2_12010"/>
<dbReference type="Proteomes" id="UP000319852">
    <property type="component" value="Chromosome"/>
</dbReference>
<keyword evidence="2" id="KW-0479">Metal-binding</keyword>
<proteinExistence type="inferred from homology"/>
<keyword evidence="4" id="KW-0456">Lyase</keyword>